<protein>
    <submittedName>
        <fullName evidence="1">Uncharacterized protein</fullName>
    </submittedName>
</protein>
<sequence length="117" mass="13751">MEINADEKIKIKSLFYKAELLKDDVRSGSFVGQLDNETFEELKKLIIQSRLTTHNINDKELCCDGAIKTIITYHNGKRNYVKTMFEPMILGKLIHFLYEIDTKVNLEKTNMKFKFEQ</sequence>
<reference evidence="1 2" key="1">
    <citation type="submission" date="2016-10" db="EMBL/GenBank/DDBJ databases">
        <title>Flavobacterium gilvum sp. nov., isolated from stream water.</title>
        <authorList>
            <person name="Shin S.-K."/>
            <person name="Cho Y.-J."/>
            <person name="Yi H."/>
        </authorList>
    </citation>
    <scope>NUCLEOTIDE SEQUENCE [LARGE SCALE GENOMIC DNA]</scope>
    <source>
        <strain evidence="1 2">EM1308</strain>
    </source>
</reference>
<accession>A0AAC9I6K3</accession>
<name>A0AAC9I6K3_9FLAO</name>
<dbReference type="Proteomes" id="UP000175968">
    <property type="component" value="Chromosome"/>
</dbReference>
<gene>
    <name evidence="1" type="ORF">EM308_10340</name>
</gene>
<evidence type="ECO:0000313" key="2">
    <source>
        <dbReference type="Proteomes" id="UP000175968"/>
    </source>
</evidence>
<dbReference type="AlphaFoldDB" id="A0AAC9I6K3"/>
<organism evidence="1 2">
    <name type="scientific">Flavobacterium gilvum</name>
    <dbReference type="NCBI Taxonomy" id="1492737"/>
    <lineage>
        <taxon>Bacteria</taxon>
        <taxon>Pseudomonadati</taxon>
        <taxon>Bacteroidota</taxon>
        <taxon>Flavobacteriia</taxon>
        <taxon>Flavobacteriales</taxon>
        <taxon>Flavobacteriaceae</taxon>
        <taxon>Flavobacterium</taxon>
    </lineage>
</organism>
<proteinExistence type="predicted"/>
<keyword evidence="2" id="KW-1185">Reference proteome</keyword>
<dbReference type="KEGG" id="fgl:EM308_10340"/>
<dbReference type="EMBL" id="CP017479">
    <property type="protein sequence ID" value="AOW09873.1"/>
    <property type="molecule type" value="Genomic_DNA"/>
</dbReference>
<evidence type="ECO:0000313" key="1">
    <source>
        <dbReference type="EMBL" id="AOW09873.1"/>
    </source>
</evidence>